<dbReference type="EMBL" id="BPLR01000216">
    <property type="protein sequence ID" value="GIY92986.1"/>
    <property type="molecule type" value="Genomic_DNA"/>
</dbReference>
<dbReference type="Proteomes" id="UP001054945">
    <property type="component" value="Unassembled WGS sequence"/>
</dbReference>
<organism evidence="1 2">
    <name type="scientific">Caerostris extrusa</name>
    <name type="common">Bark spider</name>
    <name type="synonym">Caerostris bankana</name>
    <dbReference type="NCBI Taxonomy" id="172846"/>
    <lineage>
        <taxon>Eukaryota</taxon>
        <taxon>Metazoa</taxon>
        <taxon>Ecdysozoa</taxon>
        <taxon>Arthropoda</taxon>
        <taxon>Chelicerata</taxon>
        <taxon>Arachnida</taxon>
        <taxon>Araneae</taxon>
        <taxon>Araneomorphae</taxon>
        <taxon>Entelegynae</taxon>
        <taxon>Araneoidea</taxon>
        <taxon>Araneidae</taxon>
        <taxon>Caerostris</taxon>
    </lineage>
</organism>
<sequence>MRRKDSTVSYPILSDVKDEQRNRILTRVRVGEGGFRENASALIHGIADVKGSDGLQIAFADNDMPALTDCY</sequence>
<keyword evidence="2" id="KW-1185">Reference proteome</keyword>
<accession>A0AAV4XGA8</accession>
<comment type="caution">
    <text evidence="1">The sequence shown here is derived from an EMBL/GenBank/DDBJ whole genome shotgun (WGS) entry which is preliminary data.</text>
</comment>
<gene>
    <name evidence="1" type="ORF">CEXT_590641</name>
</gene>
<evidence type="ECO:0000313" key="2">
    <source>
        <dbReference type="Proteomes" id="UP001054945"/>
    </source>
</evidence>
<protein>
    <submittedName>
        <fullName evidence="1">Uncharacterized protein</fullName>
    </submittedName>
</protein>
<name>A0AAV4XGA8_CAEEX</name>
<reference evidence="1 2" key="1">
    <citation type="submission" date="2021-06" db="EMBL/GenBank/DDBJ databases">
        <title>Caerostris extrusa draft genome.</title>
        <authorList>
            <person name="Kono N."/>
            <person name="Arakawa K."/>
        </authorList>
    </citation>
    <scope>NUCLEOTIDE SEQUENCE [LARGE SCALE GENOMIC DNA]</scope>
</reference>
<dbReference type="AlphaFoldDB" id="A0AAV4XGA8"/>
<evidence type="ECO:0000313" key="1">
    <source>
        <dbReference type="EMBL" id="GIY92986.1"/>
    </source>
</evidence>
<proteinExistence type="predicted"/>